<reference evidence="2" key="1">
    <citation type="submission" date="2014-09" db="EMBL/GenBank/DDBJ databases">
        <authorList>
            <person name="Magalhaes I.L.F."/>
            <person name="Oliveira U."/>
            <person name="Santos F.R."/>
            <person name="Vidigal T.H.D.A."/>
            <person name="Brescovit A.D."/>
            <person name="Santos A.J."/>
        </authorList>
    </citation>
    <scope>NUCLEOTIDE SEQUENCE</scope>
    <source>
        <tissue evidence="2">Shoot tissue taken approximately 20 cm above the soil surface</tissue>
    </source>
</reference>
<evidence type="ECO:0000256" key="1">
    <source>
        <dbReference type="SAM" id="MobiDB-lite"/>
    </source>
</evidence>
<dbReference type="EMBL" id="GBRH01179394">
    <property type="protein sequence ID" value="JAE18502.1"/>
    <property type="molecule type" value="Transcribed_RNA"/>
</dbReference>
<name>A0A0A9G1V6_ARUDO</name>
<feature type="region of interest" description="Disordered" evidence="1">
    <location>
        <begin position="1"/>
        <end position="25"/>
    </location>
</feature>
<reference evidence="2" key="2">
    <citation type="journal article" date="2015" name="Data Brief">
        <title>Shoot transcriptome of the giant reed, Arundo donax.</title>
        <authorList>
            <person name="Barrero R.A."/>
            <person name="Guerrero F.D."/>
            <person name="Moolhuijzen P."/>
            <person name="Goolsby J.A."/>
            <person name="Tidwell J."/>
            <person name="Bellgard S.E."/>
            <person name="Bellgard M.I."/>
        </authorList>
    </citation>
    <scope>NUCLEOTIDE SEQUENCE</scope>
    <source>
        <tissue evidence="2">Shoot tissue taken approximately 20 cm above the soil surface</tissue>
    </source>
</reference>
<dbReference type="AlphaFoldDB" id="A0A0A9G1V6"/>
<protein>
    <submittedName>
        <fullName evidence="2">Uncharacterized protein</fullName>
    </submittedName>
</protein>
<accession>A0A0A9G1V6</accession>
<organism evidence="2">
    <name type="scientific">Arundo donax</name>
    <name type="common">Giant reed</name>
    <name type="synonym">Donax arundinaceus</name>
    <dbReference type="NCBI Taxonomy" id="35708"/>
    <lineage>
        <taxon>Eukaryota</taxon>
        <taxon>Viridiplantae</taxon>
        <taxon>Streptophyta</taxon>
        <taxon>Embryophyta</taxon>
        <taxon>Tracheophyta</taxon>
        <taxon>Spermatophyta</taxon>
        <taxon>Magnoliopsida</taxon>
        <taxon>Liliopsida</taxon>
        <taxon>Poales</taxon>
        <taxon>Poaceae</taxon>
        <taxon>PACMAD clade</taxon>
        <taxon>Arundinoideae</taxon>
        <taxon>Arundineae</taxon>
        <taxon>Arundo</taxon>
    </lineage>
</organism>
<sequence>MFIATSSSQPATSHPQPDSHLISANSSPLCKRSYQTTPTKYRINKSFIARDLYKNGSRIIIRQSTMPRRAAVMTRGVLEAAAAELVLPVCSNCSESTASGMFSWSGLHRGAAPPLLEPRDSVGCAV</sequence>
<proteinExistence type="predicted"/>
<evidence type="ECO:0000313" key="2">
    <source>
        <dbReference type="EMBL" id="JAE18502.1"/>
    </source>
</evidence>